<dbReference type="GO" id="GO:0016020">
    <property type="term" value="C:membrane"/>
    <property type="evidence" value="ECO:0007669"/>
    <property type="project" value="UniProtKB-SubCell"/>
</dbReference>
<evidence type="ECO:0000256" key="8">
    <source>
        <dbReference type="ARBA" id="ARBA00038043"/>
    </source>
</evidence>
<keyword evidence="7" id="KW-0472">Membrane</keyword>
<dbReference type="InterPro" id="IPR001611">
    <property type="entry name" value="Leu-rich_rpt"/>
</dbReference>
<dbReference type="PANTHER" id="PTHR48010:SF58">
    <property type="entry name" value="RECEPTOR PROTEIN KINASE-LIKE PROTEIN ZAR1"/>
    <property type="match status" value="1"/>
</dbReference>
<dbReference type="Pfam" id="PF00560">
    <property type="entry name" value="LRR_1"/>
    <property type="match status" value="3"/>
</dbReference>
<name>A0AAW0IT32_QUESU</name>
<keyword evidence="4" id="KW-0433">Leucine-rich repeat</keyword>
<dbReference type="Gramene" id="rna-CFP56_05730">
    <property type="protein sequence ID" value="cds-POF05121.1"/>
    <property type="gene ID" value="gene-CFP56_05730"/>
</dbReference>
<organism evidence="9 10">
    <name type="scientific">Quercus suber</name>
    <name type="common">Cork oak</name>
    <dbReference type="NCBI Taxonomy" id="58331"/>
    <lineage>
        <taxon>Eukaryota</taxon>
        <taxon>Viridiplantae</taxon>
        <taxon>Streptophyta</taxon>
        <taxon>Embryophyta</taxon>
        <taxon>Tracheophyta</taxon>
        <taxon>Spermatophyta</taxon>
        <taxon>Magnoliopsida</taxon>
        <taxon>eudicotyledons</taxon>
        <taxon>Gunneridae</taxon>
        <taxon>Pentapetalae</taxon>
        <taxon>rosids</taxon>
        <taxon>fabids</taxon>
        <taxon>Fagales</taxon>
        <taxon>Fagaceae</taxon>
        <taxon>Quercus</taxon>
    </lineage>
</organism>
<keyword evidence="5" id="KW-0732">Signal</keyword>
<gene>
    <name evidence="9" type="ORF">CFP56_042846</name>
</gene>
<evidence type="ECO:0000256" key="7">
    <source>
        <dbReference type="ARBA" id="ARBA00023136"/>
    </source>
</evidence>
<evidence type="ECO:0000256" key="4">
    <source>
        <dbReference type="ARBA" id="ARBA00022614"/>
    </source>
</evidence>
<keyword evidence="10" id="KW-1185">Reference proteome</keyword>
<dbReference type="SUPFAM" id="SSF52058">
    <property type="entry name" value="L domain-like"/>
    <property type="match status" value="1"/>
</dbReference>
<evidence type="ECO:0000256" key="2">
    <source>
        <dbReference type="ARBA" id="ARBA00004370"/>
    </source>
</evidence>
<evidence type="ECO:0000256" key="6">
    <source>
        <dbReference type="ARBA" id="ARBA00022737"/>
    </source>
</evidence>
<dbReference type="AlphaFoldDB" id="A0AAW0IT32"/>
<dbReference type="EMBL" id="PKMF04000885">
    <property type="protein sequence ID" value="KAK7817378.1"/>
    <property type="molecule type" value="Genomic_DNA"/>
</dbReference>
<keyword evidence="3" id="KW-0964">Secreted</keyword>
<dbReference type="Gene3D" id="3.80.10.10">
    <property type="entry name" value="Ribonuclease Inhibitor"/>
    <property type="match status" value="3"/>
</dbReference>
<comment type="similarity">
    <text evidence="8">Belongs to the polygalacturonase-inhibiting protein family.</text>
</comment>
<dbReference type="Pfam" id="PF13516">
    <property type="entry name" value="LRR_6"/>
    <property type="match status" value="1"/>
</dbReference>
<dbReference type="Pfam" id="PF12799">
    <property type="entry name" value="LRR_4"/>
    <property type="match status" value="1"/>
</dbReference>
<protein>
    <submittedName>
        <fullName evidence="9">Putativeinactive leucine-rich repeat receptor-like protein kinase</fullName>
    </submittedName>
</protein>
<dbReference type="Pfam" id="PF13855">
    <property type="entry name" value="LRR_8"/>
    <property type="match status" value="1"/>
</dbReference>
<evidence type="ECO:0000313" key="9">
    <source>
        <dbReference type="EMBL" id="KAK7817378.1"/>
    </source>
</evidence>
<reference evidence="9 10" key="1">
    <citation type="journal article" date="2018" name="Sci. Data">
        <title>The draft genome sequence of cork oak.</title>
        <authorList>
            <person name="Ramos A.M."/>
            <person name="Usie A."/>
            <person name="Barbosa P."/>
            <person name="Barros P.M."/>
            <person name="Capote T."/>
            <person name="Chaves I."/>
            <person name="Simoes F."/>
            <person name="Abreu I."/>
            <person name="Carrasquinho I."/>
            <person name="Faro C."/>
            <person name="Guimaraes J.B."/>
            <person name="Mendonca D."/>
            <person name="Nobrega F."/>
            <person name="Rodrigues L."/>
            <person name="Saibo N.J.M."/>
            <person name="Varela M.C."/>
            <person name="Egas C."/>
            <person name="Matos J."/>
            <person name="Miguel C.M."/>
            <person name="Oliveira M.M."/>
            <person name="Ricardo C.P."/>
            <person name="Goncalves S."/>
        </authorList>
    </citation>
    <scope>NUCLEOTIDE SEQUENCE [LARGE SCALE GENOMIC DNA]</scope>
    <source>
        <strain evidence="10">cv. HL8</strain>
    </source>
</reference>
<dbReference type="InterPro" id="IPR025875">
    <property type="entry name" value="Leu-rich_rpt_4"/>
</dbReference>
<evidence type="ECO:0000256" key="1">
    <source>
        <dbReference type="ARBA" id="ARBA00004191"/>
    </source>
</evidence>
<dbReference type="Proteomes" id="UP000237347">
    <property type="component" value="Unassembled WGS sequence"/>
</dbReference>
<evidence type="ECO:0000313" key="10">
    <source>
        <dbReference type="Proteomes" id="UP000237347"/>
    </source>
</evidence>
<dbReference type="PANTHER" id="PTHR48010">
    <property type="entry name" value="OS05G0588300 PROTEIN"/>
    <property type="match status" value="1"/>
</dbReference>
<keyword evidence="3" id="KW-0134">Cell wall</keyword>
<dbReference type="FunFam" id="3.80.10.10:FF:000400">
    <property type="entry name" value="Nuclear pore complex protein NUP107"/>
    <property type="match status" value="1"/>
</dbReference>
<dbReference type="GO" id="GO:0016301">
    <property type="term" value="F:kinase activity"/>
    <property type="evidence" value="ECO:0007669"/>
    <property type="project" value="UniProtKB-KW"/>
</dbReference>
<evidence type="ECO:0000256" key="5">
    <source>
        <dbReference type="ARBA" id="ARBA00022729"/>
    </source>
</evidence>
<dbReference type="InterPro" id="IPR032675">
    <property type="entry name" value="LRR_dom_sf"/>
</dbReference>
<dbReference type="InterPro" id="IPR050994">
    <property type="entry name" value="At_inactive_RLKs"/>
</dbReference>
<proteinExistence type="inferred from homology"/>
<accession>A0AAW0IT32</accession>
<keyword evidence="6" id="KW-0677">Repeat</keyword>
<comment type="caution">
    <text evidence="9">The sequence shown here is derived from an EMBL/GenBank/DDBJ whole genome shotgun (WGS) entry which is preliminary data.</text>
</comment>
<evidence type="ECO:0000256" key="3">
    <source>
        <dbReference type="ARBA" id="ARBA00022512"/>
    </source>
</evidence>
<comment type="subcellular location">
    <subcellularLocation>
        <location evidence="2">Membrane</location>
    </subcellularLocation>
    <subcellularLocation>
        <location evidence="1">Secreted</location>
        <location evidence="1">Cell wall</location>
    </subcellularLocation>
</comment>
<sequence>MARLLPSLFSLSFHYVIVTTVFISIPRLTHSLTLDADIEVLSALKRGLDPNSISPTSYLSTWDFNLDPCQAMGGQFLGILCSNPLDNSSQRITALDLDGIGYDGFLTPSIGNLTELTILSLDKNKFRGPFPGTLSNLKKLTRLSLVDNYFTGPIPRAIPSLKNLEYLDLSGNSFSGSIPTNKISGLRSLTYLSLSNNGFTGTIPDLRGLWQLQTLDLGTNQFHGNFPIFPVRLRSLSLSHNLLSGHISPIKRLTHLRRLDISDNRFSDTISKDILLLPRLVHLNVSLNRFTAIETVNFFGEQTPLEVLDAENNHFRGNLPVNLATIQNLSTLNLAHNLFSGPIPSEYGDKPGRPWRALNLDNNFLSGNLPPEFIRHATSIKIRLANNCLRCPRDIPLCRRRQRSASECVKKNNRGG</sequence>
<dbReference type="PROSITE" id="PS51450">
    <property type="entry name" value="LRR"/>
    <property type="match status" value="2"/>
</dbReference>